<dbReference type="GO" id="GO:0005737">
    <property type="term" value="C:cytoplasm"/>
    <property type="evidence" value="ECO:0007669"/>
    <property type="project" value="TreeGrafter"/>
</dbReference>
<dbReference type="PROSITE" id="PS51846">
    <property type="entry name" value="CNNM"/>
    <property type="match status" value="1"/>
</dbReference>
<dbReference type="EMBL" id="CAKKNE010000004">
    <property type="protein sequence ID" value="CAH0373414.1"/>
    <property type="molecule type" value="Genomic_DNA"/>
</dbReference>
<dbReference type="GO" id="GO:0030026">
    <property type="term" value="P:intracellular manganese ion homeostasis"/>
    <property type="evidence" value="ECO:0007669"/>
    <property type="project" value="TreeGrafter"/>
</dbReference>
<evidence type="ECO:0000256" key="3">
    <source>
        <dbReference type="SAM" id="MobiDB-lite"/>
    </source>
</evidence>
<proteinExistence type="predicted"/>
<sequence length="489" mass="53271">MLDAATCEAALATSPHVTDHKAACADLVTALARRRLSEDHAFATFDDVQDYVDLACVIVIVACAALAAGLTMGVTSLESSELRVIVRTGTATEKSQASKLLPLVERRPHHQVLVTLLLCNSLANEALPIFVDKLAPTWAAVLFSVVFVLVFGEILPSAIFTGPSQLRMAALCAPLVKCVLAVFSPITYPISLLLDHYLPEEDDCEEPDEIVARVEVERELAQLRGRPAPFTADESNLVRGVMALRRTTVADVYVPLKRVATVSASAPLTLETLQALRDAGHSRIPLRWSQTPGDWRDFILVKELVGCQPDQTITLSGTGRALRTPHWVSLDQSLPEVLDLFQQGQSHVAFVSMNPQRSASCRVHDRETLAVGIVTLEDVVEELITEEIYDEDDRRIAKRVVGNFILRKWFGRSAVLQRATLSGRRASLERGSVSPPSRRGSVRGRLRASSAHEASVASTVGRALRRLGSQSSTAGERTRLVVDEGADVV</sequence>
<dbReference type="Gene3D" id="3.10.580.10">
    <property type="entry name" value="CBS-domain"/>
    <property type="match status" value="1"/>
</dbReference>
<reference evidence="6" key="1">
    <citation type="submission" date="2021-11" db="EMBL/GenBank/DDBJ databases">
        <authorList>
            <consortium name="Genoscope - CEA"/>
            <person name="William W."/>
        </authorList>
    </citation>
    <scope>NUCLEOTIDE SEQUENCE</scope>
</reference>
<gene>
    <name evidence="6" type="ORF">PECAL_4P06080</name>
</gene>
<feature type="transmembrane region" description="Helical" evidence="4">
    <location>
        <begin position="51"/>
        <end position="77"/>
    </location>
</feature>
<evidence type="ECO:0000256" key="2">
    <source>
        <dbReference type="PROSITE-ProRule" id="PRU01193"/>
    </source>
</evidence>
<dbReference type="InterPro" id="IPR002550">
    <property type="entry name" value="CNNM"/>
</dbReference>
<dbReference type="Pfam" id="PF01595">
    <property type="entry name" value="CNNM"/>
    <property type="match status" value="1"/>
</dbReference>
<evidence type="ECO:0000256" key="1">
    <source>
        <dbReference type="ARBA" id="ARBA00022737"/>
    </source>
</evidence>
<evidence type="ECO:0000313" key="7">
    <source>
        <dbReference type="Proteomes" id="UP000789595"/>
    </source>
</evidence>
<protein>
    <recommendedName>
        <fullName evidence="5">CNNM transmembrane domain-containing protein</fullName>
    </recommendedName>
</protein>
<keyword evidence="2 4" id="KW-0812">Transmembrane</keyword>
<keyword evidence="7" id="KW-1185">Reference proteome</keyword>
<dbReference type="InterPro" id="IPR046342">
    <property type="entry name" value="CBS_dom_sf"/>
</dbReference>
<accession>A0A8J2SV71</accession>
<comment type="caution">
    <text evidence="6">The sequence shown here is derived from an EMBL/GenBank/DDBJ whole genome shotgun (WGS) entry which is preliminary data.</text>
</comment>
<dbReference type="SUPFAM" id="SSF54631">
    <property type="entry name" value="CBS-domain pair"/>
    <property type="match status" value="1"/>
</dbReference>
<dbReference type="GO" id="GO:0010960">
    <property type="term" value="P:magnesium ion homeostasis"/>
    <property type="evidence" value="ECO:0007669"/>
    <property type="project" value="InterPro"/>
</dbReference>
<dbReference type="Proteomes" id="UP000789595">
    <property type="component" value="Unassembled WGS sequence"/>
</dbReference>
<feature type="transmembrane region" description="Helical" evidence="4">
    <location>
        <begin position="168"/>
        <end position="188"/>
    </location>
</feature>
<keyword evidence="2 4" id="KW-1133">Transmembrane helix</keyword>
<evidence type="ECO:0000256" key="4">
    <source>
        <dbReference type="SAM" id="Phobius"/>
    </source>
</evidence>
<evidence type="ECO:0000313" key="6">
    <source>
        <dbReference type="EMBL" id="CAH0373414.1"/>
    </source>
</evidence>
<feature type="region of interest" description="Disordered" evidence="3">
    <location>
        <begin position="467"/>
        <end position="489"/>
    </location>
</feature>
<feature type="region of interest" description="Disordered" evidence="3">
    <location>
        <begin position="426"/>
        <end position="454"/>
    </location>
</feature>
<dbReference type="AlphaFoldDB" id="A0A8J2SV71"/>
<organism evidence="6 7">
    <name type="scientific">Pelagomonas calceolata</name>
    <dbReference type="NCBI Taxonomy" id="35677"/>
    <lineage>
        <taxon>Eukaryota</taxon>
        <taxon>Sar</taxon>
        <taxon>Stramenopiles</taxon>
        <taxon>Ochrophyta</taxon>
        <taxon>Pelagophyceae</taxon>
        <taxon>Pelagomonadales</taxon>
        <taxon>Pelagomonadaceae</taxon>
        <taxon>Pelagomonas</taxon>
    </lineage>
</organism>
<name>A0A8J2SV71_9STRA</name>
<dbReference type="PANTHER" id="PTHR12064:SF97">
    <property type="entry name" value="METAL TRANSPORTER CNNM-5"/>
    <property type="match status" value="1"/>
</dbReference>
<keyword evidence="1" id="KW-0677">Repeat</keyword>
<dbReference type="InterPro" id="IPR045095">
    <property type="entry name" value="ACDP"/>
</dbReference>
<feature type="compositionally biased region" description="Low complexity" evidence="3">
    <location>
        <begin position="430"/>
        <end position="439"/>
    </location>
</feature>
<dbReference type="PANTHER" id="PTHR12064">
    <property type="entry name" value="METAL TRANSPORTER CNNM"/>
    <property type="match status" value="1"/>
</dbReference>
<dbReference type="GO" id="GO:0016020">
    <property type="term" value="C:membrane"/>
    <property type="evidence" value="ECO:0007669"/>
    <property type="project" value="UniProtKB-UniRule"/>
</dbReference>
<feature type="transmembrane region" description="Helical" evidence="4">
    <location>
        <begin position="137"/>
        <end position="156"/>
    </location>
</feature>
<dbReference type="OrthoDB" id="5353557at2759"/>
<evidence type="ECO:0000259" key="5">
    <source>
        <dbReference type="PROSITE" id="PS51846"/>
    </source>
</evidence>
<feature type="domain" description="CNNM transmembrane" evidence="5">
    <location>
        <begin position="46"/>
        <end position="234"/>
    </location>
</feature>
<keyword evidence="2 4" id="KW-0472">Membrane</keyword>